<accession>A0ABQ9G7K0</accession>
<protein>
    <submittedName>
        <fullName evidence="2">Uncharacterized protein</fullName>
    </submittedName>
</protein>
<proteinExistence type="predicted"/>
<dbReference type="EMBL" id="JARBHB010000015">
    <property type="protein sequence ID" value="KAJ8867343.1"/>
    <property type="molecule type" value="Genomic_DNA"/>
</dbReference>
<evidence type="ECO:0000313" key="3">
    <source>
        <dbReference type="Proteomes" id="UP001159363"/>
    </source>
</evidence>
<reference evidence="2 3" key="1">
    <citation type="submission" date="2023-02" db="EMBL/GenBank/DDBJ databases">
        <title>LHISI_Scaffold_Assembly.</title>
        <authorList>
            <person name="Stuart O.P."/>
            <person name="Cleave R."/>
            <person name="Magrath M.J.L."/>
            <person name="Mikheyev A.S."/>
        </authorList>
    </citation>
    <scope>NUCLEOTIDE SEQUENCE [LARGE SCALE GENOMIC DNA]</scope>
    <source>
        <strain evidence="2">Daus_M_001</strain>
        <tissue evidence="2">Leg muscle</tissue>
    </source>
</reference>
<evidence type="ECO:0000256" key="1">
    <source>
        <dbReference type="SAM" id="MobiDB-lite"/>
    </source>
</evidence>
<keyword evidence="3" id="KW-1185">Reference proteome</keyword>
<dbReference type="Proteomes" id="UP001159363">
    <property type="component" value="Chromosome 14"/>
</dbReference>
<name>A0ABQ9G7K0_9NEOP</name>
<organism evidence="2 3">
    <name type="scientific">Dryococelus australis</name>
    <dbReference type="NCBI Taxonomy" id="614101"/>
    <lineage>
        <taxon>Eukaryota</taxon>
        <taxon>Metazoa</taxon>
        <taxon>Ecdysozoa</taxon>
        <taxon>Arthropoda</taxon>
        <taxon>Hexapoda</taxon>
        <taxon>Insecta</taxon>
        <taxon>Pterygota</taxon>
        <taxon>Neoptera</taxon>
        <taxon>Polyneoptera</taxon>
        <taxon>Phasmatodea</taxon>
        <taxon>Verophasmatodea</taxon>
        <taxon>Anareolatae</taxon>
        <taxon>Phasmatidae</taxon>
        <taxon>Eurycanthinae</taxon>
        <taxon>Dryococelus</taxon>
    </lineage>
</organism>
<evidence type="ECO:0000313" key="2">
    <source>
        <dbReference type="EMBL" id="KAJ8867343.1"/>
    </source>
</evidence>
<sequence length="272" mass="30087">MELHRNEGAGEMGDPRGNPQTSGIVWHVSRLDKSGEQPCPQSHWCAGKQHCQSPVTRCPAKEGSVSQDGSNYSLKGLPGQAILRNEHIIRWLLRCSILYWCSKIEGIASVRGGVAIGAKQRKSDRNGLRVSALYPVERLDCSPPTKMNRVQSLATSVLDFHKWESCWMMTLVGRLSRGSPVSPAFAFLRCSISASISSHLFFGLAGSDRRTVTTINATSIIKRQNHLEWCTTQPLTSMFVVRLIWPLPAEAVAATQLFQMATLPLLSCEWVV</sequence>
<comment type="caution">
    <text evidence="2">The sequence shown here is derived from an EMBL/GenBank/DDBJ whole genome shotgun (WGS) entry which is preliminary data.</text>
</comment>
<feature type="region of interest" description="Disordered" evidence="1">
    <location>
        <begin position="1"/>
        <end position="22"/>
    </location>
</feature>
<gene>
    <name evidence="2" type="ORF">PR048_031144</name>
</gene>